<dbReference type="PANTHER" id="PTHR36435">
    <property type="entry name" value="SLR1288 PROTEIN"/>
    <property type="match status" value="1"/>
</dbReference>
<dbReference type="InterPro" id="IPR003675">
    <property type="entry name" value="Rce1/LyrA-like_dom"/>
</dbReference>
<feature type="transmembrane region" description="Helical" evidence="1">
    <location>
        <begin position="73"/>
        <end position="93"/>
    </location>
</feature>
<keyword evidence="1" id="KW-1133">Transmembrane helix</keyword>
<evidence type="ECO:0000259" key="2">
    <source>
        <dbReference type="Pfam" id="PF02517"/>
    </source>
</evidence>
<keyword evidence="3" id="KW-0645">Protease</keyword>
<feature type="transmembrane region" description="Helical" evidence="1">
    <location>
        <begin position="113"/>
        <end position="134"/>
    </location>
</feature>
<feature type="transmembrane region" description="Helical" evidence="1">
    <location>
        <begin position="141"/>
        <end position="161"/>
    </location>
</feature>
<organism evidence="3 4">
    <name type="scientific">Mammaliicoccus stepanovicii</name>
    <dbReference type="NCBI Taxonomy" id="643214"/>
    <lineage>
        <taxon>Bacteria</taxon>
        <taxon>Bacillati</taxon>
        <taxon>Bacillota</taxon>
        <taxon>Bacilli</taxon>
        <taxon>Bacillales</taxon>
        <taxon>Staphylococcaceae</taxon>
        <taxon>Mammaliicoccus</taxon>
    </lineage>
</organism>
<dbReference type="KEGG" id="sste:SAMEA4384403_1668"/>
<dbReference type="GO" id="GO:0080120">
    <property type="term" value="P:CAAX-box protein maturation"/>
    <property type="evidence" value="ECO:0007669"/>
    <property type="project" value="UniProtKB-ARBA"/>
</dbReference>
<keyword evidence="1" id="KW-0812">Transmembrane</keyword>
<feature type="transmembrane region" description="Helical" evidence="1">
    <location>
        <begin position="20"/>
        <end position="37"/>
    </location>
</feature>
<dbReference type="EMBL" id="LT906462">
    <property type="protein sequence ID" value="SNV71895.1"/>
    <property type="molecule type" value="Genomic_DNA"/>
</dbReference>
<evidence type="ECO:0000313" key="3">
    <source>
        <dbReference type="EMBL" id="SNV71895.1"/>
    </source>
</evidence>
<keyword evidence="1" id="KW-0472">Membrane</keyword>
<accession>A0A239ZL90</accession>
<keyword evidence="3" id="KW-0378">Hydrolase</keyword>
<dbReference type="Proteomes" id="UP000242084">
    <property type="component" value="Chromosome 1"/>
</dbReference>
<dbReference type="GO" id="GO:0006508">
    <property type="term" value="P:proteolysis"/>
    <property type="evidence" value="ECO:0007669"/>
    <property type="project" value="UniProtKB-KW"/>
</dbReference>
<sequence>MIKNNAIFKDDLSVTKGNYFIALVKAIIISLTLLYLLFQSENHPIICSILTLTIVIFLKYFGFNIFNLNKLKFIHFVYILGGYILMYLLDTIYLHFYPLPTNEELLENSTNSLPIWISIVSIAIIPAIIEEIIFRIFILRVVFRNHLLIGLIVSSLAFAAVHDSDTLIGYLPYFLSGLIFGFAYLKTRRIEVPILIHFLNNFFVSISSILS</sequence>
<dbReference type="GO" id="GO:0004175">
    <property type="term" value="F:endopeptidase activity"/>
    <property type="evidence" value="ECO:0007669"/>
    <property type="project" value="UniProtKB-ARBA"/>
</dbReference>
<dbReference type="RefSeq" id="WP_095088542.1">
    <property type="nucleotide sequence ID" value="NZ_BMDM01000004.1"/>
</dbReference>
<reference evidence="3 4" key="1">
    <citation type="submission" date="2017-06" db="EMBL/GenBank/DDBJ databases">
        <authorList>
            <consortium name="Pathogen Informatics"/>
        </authorList>
    </citation>
    <scope>NUCLEOTIDE SEQUENCE [LARGE SCALE GENOMIC DNA]</scope>
    <source>
        <strain evidence="3 4">NCTC13839</strain>
    </source>
</reference>
<gene>
    <name evidence="3" type="ORF">SAMEA4384403_01668</name>
</gene>
<protein>
    <submittedName>
        <fullName evidence="3">CAAX amino terminal protease family protein</fullName>
    </submittedName>
</protein>
<feature type="transmembrane region" description="Helical" evidence="1">
    <location>
        <begin position="43"/>
        <end position="61"/>
    </location>
</feature>
<evidence type="ECO:0000313" key="4">
    <source>
        <dbReference type="Proteomes" id="UP000242084"/>
    </source>
</evidence>
<feature type="domain" description="CAAX prenyl protease 2/Lysostaphin resistance protein A-like" evidence="2">
    <location>
        <begin position="115"/>
        <end position="203"/>
    </location>
</feature>
<proteinExistence type="predicted"/>
<dbReference type="PANTHER" id="PTHR36435:SF1">
    <property type="entry name" value="CAAX AMINO TERMINAL PROTEASE FAMILY PROTEIN"/>
    <property type="match status" value="1"/>
</dbReference>
<dbReference type="AlphaFoldDB" id="A0A239ZL90"/>
<dbReference type="InterPro" id="IPR052710">
    <property type="entry name" value="CAAX_protease"/>
</dbReference>
<dbReference type="Pfam" id="PF02517">
    <property type="entry name" value="Rce1-like"/>
    <property type="match status" value="1"/>
</dbReference>
<keyword evidence="4" id="KW-1185">Reference proteome</keyword>
<feature type="transmembrane region" description="Helical" evidence="1">
    <location>
        <begin position="167"/>
        <end position="185"/>
    </location>
</feature>
<name>A0A239ZL90_9STAP</name>
<evidence type="ECO:0000256" key="1">
    <source>
        <dbReference type="SAM" id="Phobius"/>
    </source>
</evidence>